<accession>A0AAD5L266</accession>
<evidence type="ECO:0000256" key="1">
    <source>
        <dbReference type="RuleBase" id="RU367103"/>
    </source>
</evidence>
<dbReference type="PANTHER" id="PTHR12998">
    <property type="entry name" value="TRNA:M(4)X MODIFICATION ENZYME TRM13 HOMOLOG"/>
    <property type="match status" value="1"/>
</dbReference>
<proteinExistence type="inferred from homology"/>
<keyword evidence="4" id="KW-1185">Reference proteome</keyword>
<keyword evidence="1" id="KW-0489">Methyltransferase</keyword>
<feature type="domain" description="Methyltransferase TRM13" evidence="2">
    <location>
        <begin position="86"/>
        <end position="342"/>
    </location>
</feature>
<comment type="catalytic activity">
    <reaction evidence="1">
        <text>cytidine(4) in tRNA(Pro) + S-adenosyl-L-methionine = 2'-O-methylcytidine(4) in tRNA(Pro) + S-adenosyl-L-homocysteine + H(+)</text>
        <dbReference type="Rhea" id="RHEA:32767"/>
        <dbReference type="Rhea" id="RHEA-COMP:10397"/>
        <dbReference type="Rhea" id="RHEA-COMP:10398"/>
        <dbReference type="ChEBI" id="CHEBI:15378"/>
        <dbReference type="ChEBI" id="CHEBI:57856"/>
        <dbReference type="ChEBI" id="CHEBI:59789"/>
        <dbReference type="ChEBI" id="CHEBI:74495"/>
        <dbReference type="ChEBI" id="CHEBI:82748"/>
        <dbReference type="EC" id="2.1.1.225"/>
    </reaction>
</comment>
<comment type="catalytic activity">
    <reaction evidence="1">
        <text>adenosine(4) in tRNA(His) + S-adenosyl-L-methionine = 2'-O-methyladenosine(4) in tRNA(His) + S-adenosyl-L-homocysteine + H(+)</text>
        <dbReference type="Rhea" id="RHEA:43196"/>
        <dbReference type="Rhea" id="RHEA-COMP:10401"/>
        <dbReference type="Rhea" id="RHEA-COMP:10402"/>
        <dbReference type="ChEBI" id="CHEBI:15378"/>
        <dbReference type="ChEBI" id="CHEBI:57856"/>
        <dbReference type="ChEBI" id="CHEBI:59789"/>
        <dbReference type="ChEBI" id="CHEBI:74411"/>
        <dbReference type="ChEBI" id="CHEBI:74477"/>
        <dbReference type="EC" id="2.1.1.225"/>
    </reaction>
</comment>
<evidence type="ECO:0000313" key="3">
    <source>
        <dbReference type="EMBL" id="KAI9554621.1"/>
    </source>
</evidence>
<sequence>MEECHSISQPLPAYIKENINVIGNEEEMKVDLKIVRANEFLALIARISRIHSEVVGELPVSVGCHPILESTLASLKEGQGNWRHFVQNSSILYNMEKFGVFLTGETPSTYIDFGSGRGQLSYVVSHVVNRETDALLAIDTFPHRQEHDKRYKLGEGGHAPIHRVQANIADLDLGHVPLIRDDTRRIVGIGKHLCGAAADLALNCLHRANDPVGLVQGVCMAFCCHHRCTWRDYVGKAFFKKLFLSQRDFTIMKAMTSWAVCGSGQAQERNDPVQENEVIRGGFPNFYVTLGLDVVRRMNIGRQCKQIIDRGRAEFLSSWSLEAKLLCYVEPDSTPENVLLLAQRP</sequence>
<comment type="catalytic activity">
    <reaction evidence="1">
        <text>cytidine(4) in tRNA(Gly)(GCC) + S-adenosyl-L-methionine = 2'-O-methylcytidine(4) in tRNA(Gly)(GCC) + S-adenosyl-L-homocysteine + H(+)</text>
        <dbReference type="Rhea" id="RHEA:43192"/>
        <dbReference type="Rhea" id="RHEA-COMP:10399"/>
        <dbReference type="Rhea" id="RHEA-COMP:10400"/>
        <dbReference type="ChEBI" id="CHEBI:15378"/>
        <dbReference type="ChEBI" id="CHEBI:57856"/>
        <dbReference type="ChEBI" id="CHEBI:59789"/>
        <dbReference type="ChEBI" id="CHEBI:74495"/>
        <dbReference type="ChEBI" id="CHEBI:82748"/>
        <dbReference type="EC" id="2.1.1.225"/>
    </reaction>
</comment>
<keyword evidence="1" id="KW-0819">tRNA processing</keyword>
<reference evidence="3 4" key="1">
    <citation type="submission" date="2022-05" db="EMBL/GenBank/DDBJ databases">
        <title>A multi-omics perspective on studying reproductive biology in Daphnia sinensis.</title>
        <authorList>
            <person name="Jia J."/>
        </authorList>
    </citation>
    <scope>NUCLEOTIDE SEQUENCE [LARGE SCALE GENOMIC DNA]</scope>
    <source>
        <strain evidence="3 4">WSL</strain>
    </source>
</reference>
<keyword evidence="1" id="KW-0479">Metal-binding</keyword>
<dbReference type="GO" id="GO:0008270">
    <property type="term" value="F:zinc ion binding"/>
    <property type="evidence" value="ECO:0007669"/>
    <property type="project" value="UniProtKB-KW"/>
</dbReference>
<name>A0AAD5L266_9CRUS</name>
<dbReference type="Proteomes" id="UP000820818">
    <property type="component" value="Linkage Group LG8"/>
</dbReference>
<dbReference type="GO" id="GO:0106050">
    <property type="term" value="F:tRNA 2'-O-methyltransferase activity"/>
    <property type="evidence" value="ECO:0007669"/>
    <property type="project" value="UniProtKB-UniRule"/>
</dbReference>
<dbReference type="PANTHER" id="PTHR12998:SF0">
    <property type="entry name" value="TRNA:M(4)X MODIFICATION ENZYME TRM13 HOMOLOG"/>
    <property type="match status" value="1"/>
</dbReference>
<dbReference type="EC" id="2.1.1.225" evidence="1"/>
<organism evidence="3 4">
    <name type="scientific">Daphnia sinensis</name>
    <dbReference type="NCBI Taxonomy" id="1820382"/>
    <lineage>
        <taxon>Eukaryota</taxon>
        <taxon>Metazoa</taxon>
        <taxon>Ecdysozoa</taxon>
        <taxon>Arthropoda</taxon>
        <taxon>Crustacea</taxon>
        <taxon>Branchiopoda</taxon>
        <taxon>Diplostraca</taxon>
        <taxon>Cladocera</taxon>
        <taxon>Anomopoda</taxon>
        <taxon>Daphniidae</taxon>
        <taxon>Daphnia</taxon>
        <taxon>Daphnia similis group</taxon>
    </lineage>
</organism>
<dbReference type="AlphaFoldDB" id="A0AAD5L266"/>
<comment type="similarity">
    <text evidence="1">Belongs to the methyltransferase TRM13 family.</text>
</comment>
<evidence type="ECO:0000259" key="2">
    <source>
        <dbReference type="Pfam" id="PF05206"/>
    </source>
</evidence>
<gene>
    <name evidence="3" type="ORF">GHT06_019894</name>
</gene>
<evidence type="ECO:0000313" key="4">
    <source>
        <dbReference type="Proteomes" id="UP000820818"/>
    </source>
</evidence>
<keyword evidence="1" id="KW-0808">Transferase</keyword>
<keyword evidence="1" id="KW-0949">S-adenosyl-L-methionine</keyword>
<comment type="function">
    <text evidence="1">tRNA methylase which 2'-O-methylates cytidine(4) in tRNA(Pro) and tRNA(Gly)(GCC), and adenosine(4) in tRNA(His).</text>
</comment>
<dbReference type="InterPro" id="IPR007871">
    <property type="entry name" value="Methyltransferase_TRM13"/>
</dbReference>
<dbReference type="GO" id="GO:0030488">
    <property type="term" value="P:tRNA methylation"/>
    <property type="evidence" value="ECO:0007669"/>
    <property type="project" value="InterPro"/>
</dbReference>
<protein>
    <recommendedName>
        <fullName evidence="1">tRNA:m(4)X modification enzyme TRM13</fullName>
        <ecNumber evidence="1">2.1.1.225</ecNumber>
    </recommendedName>
</protein>
<dbReference type="Pfam" id="PF05206">
    <property type="entry name" value="TRM13"/>
    <property type="match status" value="1"/>
</dbReference>
<keyword evidence="1" id="KW-0863">Zinc-finger</keyword>
<dbReference type="InterPro" id="IPR039044">
    <property type="entry name" value="Trm13"/>
</dbReference>
<comment type="caution">
    <text evidence="3">The sequence shown here is derived from an EMBL/GenBank/DDBJ whole genome shotgun (WGS) entry which is preliminary data.</text>
</comment>
<dbReference type="EMBL" id="WJBH02000008">
    <property type="protein sequence ID" value="KAI9554621.1"/>
    <property type="molecule type" value="Genomic_DNA"/>
</dbReference>
<keyword evidence="1" id="KW-0862">Zinc</keyword>